<feature type="chain" id="PRO_5043840756" evidence="1">
    <location>
        <begin position="23"/>
        <end position="223"/>
    </location>
</feature>
<sequence length="223" mass="25876">MKHMLFLTLACCLLPLGLRAEAVEGLIFFERQIKRASFDIPTESETGEIRFELLQHKVRYYDEWGNKQILKPKQAREYRFTFKGKEIRMISVSRKAFPKKGTKPPFAKTLFLRCVEDGAVRLLEYHRGSDINAQRRRMLQQPARYFKNAGPGQQPLTKGRKEYILFKDQEVLVLDATTTKSHLDLFLSDCPNIQEKATRQTDTEDTATLAVRLYNENCGVVKK</sequence>
<proteinExistence type="predicted"/>
<name>A0AAU9DMW6_9BACT</name>
<evidence type="ECO:0000313" key="2">
    <source>
        <dbReference type="EMBL" id="BDD12535.1"/>
    </source>
</evidence>
<dbReference type="Proteomes" id="UP001348817">
    <property type="component" value="Plasmid pFA5"/>
</dbReference>
<dbReference type="KEGG" id="fax:FUAX_49670"/>
<organism evidence="2 3">
    <name type="scientific">Fulvitalea axinellae</name>
    <dbReference type="NCBI Taxonomy" id="1182444"/>
    <lineage>
        <taxon>Bacteria</taxon>
        <taxon>Pseudomonadati</taxon>
        <taxon>Bacteroidota</taxon>
        <taxon>Cytophagia</taxon>
        <taxon>Cytophagales</taxon>
        <taxon>Persicobacteraceae</taxon>
        <taxon>Fulvitalea</taxon>
    </lineage>
</organism>
<dbReference type="RefSeq" id="WP_338395854.1">
    <property type="nucleotide sequence ID" value="NZ_AP025319.1"/>
</dbReference>
<geneLocation type="plasmid" evidence="2 3">
    <name>pFA5</name>
</geneLocation>
<evidence type="ECO:0000313" key="3">
    <source>
        <dbReference type="Proteomes" id="UP001348817"/>
    </source>
</evidence>
<accession>A0AAU9DMW6</accession>
<reference evidence="2 3" key="1">
    <citation type="submission" date="2021-12" db="EMBL/GenBank/DDBJ databases">
        <title>Genome sequencing of bacteria with rrn-lacking chromosome and rrn-plasmid.</title>
        <authorList>
            <person name="Anda M."/>
            <person name="Iwasaki W."/>
        </authorList>
    </citation>
    <scope>NUCLEOTIDE SEQUENCE [LARGE SCALE GENOMIC DNA]</scope>
    <source>
        <strain evidence="2 3">DSM 100852</strain>
        <plasmid evidence="2 3">pFA5</plasmid>
    </source>
</reference>
<feature type="signal peptide" evidence="1">
    <location>
        <begin position="1"/>
        <end position="22"/>
    </location>
</feature>
<keyword evidence="1" id="KW-0732">Signal</keyword>
<protein>
    <submittedName>
        <fullName evidence="2">Uncharacterized protein</fullName>
    </submittedName>
</protein>
<evidence type="ECO:0000256" key="1">
    <source>
        <dbReference type="SAM" id="SignalP"/>
    </source>
</evidence>
<keyword evidence="3" id="KW-1185">Reference proteome</keyword>
<gene>
    <name evidence="2" type="ORF">FUAX_49670</name>
</gene>
<dbReference type="AlphaFoldDB" id="A0AAU9DMW6"/>
<dbReference type="EMBL" id="AP025319">
    <property type="protein sequence ID" value="BDD12535.1"/>
    <property type="molecule type" value="Genomic_DNA"/>
</dbReference>
<keyword evidence="2" id="KW-0614">Plasmid</keyword>